<dbReference type="Gene3D" id="3.40.50.150">
    <property type="entry name" value="Vaccinia Virus protein VP39"/>
    <property type="match status" value="1"/>
</dbReference>
<dbReference type="Pfam" id="PF04672">
    <property type="entry name" value="Methyltransf_19"/>
    <property type="match status" value="1"/>
</dbReference>
<dbReference type="EC" id="2.1.1.-" evidence="1"/>
<keyword evidence="2" id="KW-1185">Reference proteome</keyword>
<dbReference type="GO" id="GO:0008168">
    <property type="term" value="F:methyltransferase activity"/>
    <property type="evidence" value="ECO:0007669"/>
    <property type="project" value="UniProtKB-KW"/>
</dbReference>
<dbReference type="InterPro" id="IPR006764">
    <property type="entry name" value="SAM_dep_MeTrfase_SAV2177_type"/>
</dbReference>
<keyword evidence="1" id="KW-0489">Methyltransferase</keyword>
<proteinExistence type="predicted"/>
<dbReference type="InterPro" id="IPR029063">
    <property type="entry name" value="SAM-dependent_MTases_sf"/>
</dbReference>
<evidence type="ECO:0000313" key="1">
    <source>
        <dbReference type="EMBL" id="MFD0853671.1"/>
    </source>
</evidence>
<comment type="caution">
    <text evidence="1">The sequence shown here is derived from an EMBL/GenBank/DDBJ whole genome shotgun (WGS) entry which is preliminary data.</text>
</comment>
<dbReference type="GO" id="GO:0032259">
    <property type="term" value="P:methylation"/>
    <property type="evidence" value="ECO:0007669"/>
    <property type="project" value="UniProtKB-KW"/>
</dbReference>
<protein>
    <submittedName>
        <fullName evidence="1">SAM-dependent methyltransferase</fullName>
        <ecNumber evidence="1">2.1.1.-</ecNumber>
    </submittedName>
</protein>
<feature type="non-terminal residue" evidence="1">
    <location>
        <position position="118"/>
    </location>
</feature>
<gene>
    <name evidence="1" type="ORF">ACFQ07_15645</name>
</gene>
<dbReference type="EMBL" id="JBHTIR010002360">
    <property type="protein sequence ID" value="MFD0853671.1"/>
    <property type="molecule type" value="Genomic_DNA"/>
</dbReference>
<keyword evidence="1" id="KW-0808">Transferase</keyword>
<reference evidence="2" key="1">
    <citation type="journal article" date="2019" name="Int. J. Syst. Evol. Microbiol.">
        <title>The Global Catalogue of Microorganisms (GCM) 10K type strain sequencing project: providing services to taxonomists for standard genome sequencing and annotation.</title>
        <authorList>
            <consortium name="The Broad Institute Genomics Platform"/>
            <consortium name="The Broad Institute Genome Sequencing Center for Infectious Disease"/>
            <person name="Wu L."/>
            <person name="Ma J."/>
        </authorList>
    </citation>
    <scope>NUCLEOTIDE SEQUENCE [LARGE SCALE GENOMIC DNA]</scope>
    <source>
        <strain evidence="2">JCM 31696</strain>
    </source>
</reference>
<dbReference type="SUPFAM" id="SSF53335">
    <property type="entry name" value="S-adenosyl-L-methionine-dependent methyltransferases"/>
    <property type="match status" value="1"/>
</dbReference>
<accession>A0ABW3CGL3</accession>
<organism evidence="1 2">
    <name type="scientific">Actinomadura adrarensis</name>
    <dbReference type="NCBI Taxonomy" id="1819600"/>
    <lineage>
        <taxon>Bacteria</taxon>
        <taxon>Bacillati</taxon>
        <taxon>Actinomycetota</taxon>
        <taxon>Actinomycetes</taxon>
        <taxon>Streptosporangiales</taxon>
        <taxon>Thermomonosporaceae</taxon>
        <taxon>Actinomadura</taxon>
    </lineage>
</organism>
<name>A0ABW3CGL3_9ACTN</name>
<evidence type="ECO:0000313" key="2">
    <source>
        <dbReference type="Proteomes" id="UP001597083"/>
    </source>
</evidence>
<sequence>MAEVPPEIPTDVPTAARVYDVMLNGKDNFAIDRQVAQASLAIMPELREIALHNRTMLHRVVRYLAAEEGITQFLDLGSGLPTVRNTHEVAHEANPDAHVVYVDIDPVVLAHGRAILAG</sequence>
<dbReference type="Proteomes" id="UP001597083">
    <property type="component" value="Unassembled WGS sequence"/>
</dbReference>